<organism evidence="4 5">
    <name type="scientific">Arthrobacter rhombi</name>
    <dbReference type="NCBI Taxonomy" id="71253"/>
    <lineage>
        <taxon>Bacteria</taxon>
        <taxon>Bacillati</taxon>
        <taxon>Actinomycetota</taxon>
        <taxon>Actinomycetes</taxon>
        <taxon>Micrococcales</taxon>
        <taxon>Micrococcaceae</taxon>
        <taxon>Arthrobacter</taxon>
    </lineage>
</organism>
<keyword evidence="4" id="KW-0255">Endonuclease</keyword>
<feature type="compositionally biased region" description="Acidic residues" evidence="2">
    <location>
        <begin position="885"/>
        <end position="896"/>
    </location>
</feature>
<gene>
    <name evidence="4" type="ORF">FM101_06230</name>
</gene>
<reference evidence="4 5" key="1">
    <citation type="submission" date="2017-02" db="EMBL/GenBank/DDBJ databases">
        <authorList>
            <person name="Peterson S.W."/>
        </authorList>
    </citation>
    <scope>NUCLEOTIDE SEQUENCE [LARGE SCALE GENOMIC DNA]</scope>
    <source>
        <strain evidence="4 5">B Ar 00.02</strain>
    </source>
</reference>
<dbReference type="GO" id="GO:0004519">
    <property type="term" value="F:endonuclease activity"/>
    <property type="evidence" value="ECO:0007669"/>
    <property type="project" value="UniProtKB-KW"/>
</dbReference>
<dbReference type="RefSeq" id="WP_086997019.1">
    <property type="nucleotide sequence ID" value="NZ_FUHW01000024.1"/>
</dbReference>
<dbReference type="InterPro" id="IPR018310">
    <property type="entry name" value="Put_endonuclease_Z1-dom"/>
</dbReference>
<sequence>MSVYPVGEGTSDFAQDEVREVAEHIEVQVRGGLEVSRVCEKLESGVFRLERSLVLAGRAEYERRIRKVDTWPGGEDEAGGGTLTSTFAGWYGGPRHDDYFWPPLRNRLSVELEDAVKGIDSSSSRVVGLGSPPGSETIDTRGLVLGYVQSGKTTNFMSVIAKAADVGYRLVIVLSGITDNLRQQTQERIGEYVVDPCSARFHLLTTSDHDFAETTNPNALLSNKDLRLLAVVKKNPARLRRLNAWLNRASSTTIAQLPILVIDDEADQASIDVGSKRQSTINALIGEVLSHPKAAYIAYTATPFANLLIDPADVGGLYPRHFIVNLPKPDAYFGPERLFGTLEHDEGETPDDGMDVVRIVSLEDVDTVRPPKKKDDLEIWAPDIPDSLRRSLLWFVLATTVRRRRSGETKHSSMLVHTSMLARAHMATAASIEEELEDIRADFLRADRKLEAEVRSIWELESARVTGAEFGNEEYTYEALREDIEKTLFAVDVVVDNYLSSERLNYDDNKPATVIVVGGNTLSRGLTLEGLISSYFIRASTAYDTLLQMGRWFGYRRGYEDLVRVWMTNELRQWFIALATVELEIRRDIEVYARENKTPLQVPVRIRTHPQMAITSAAKMGAGTKTSVSYSGRKVQTILFRDQDSKWLLSNQRSVINLVETALREGHSERELGSSIRGFKGLNVESIIAFLSSYLVHKDARTIDTESITKYIGKQNEQGALKDWNVVFVERRDGVSSGLNLGLSEPLKLLRRRKVMTNDDGTANLKAITSRWDRVADLSLSKQSIADTFFDGQQNKVNDEVLKLVRRQQGLGRTGLLVIYPINKNSEVDPGVEVKNEQSTPKDPVREPLQAKEHVVGISILFPEAENQADTVDYYSAPVTPGYLEDADSEAEEADSLDEKRASEEEAQVQ</sequence>
<protein>
    <submittedName>
        <fullName evidence="4">Endonuclease</fullName>
    </submittedName>
</protein>
<keyword evidence="5" id="KW-1185">Reference proteome</keyword>
<evidence type="ECO:0000256" key="1">
    <source>
        <dbReference type="SAM" id="Coils"/>
    </source>
</evidence>
<evidence type="ECO:0000313" key="5">
    <source>
        <dbReference type="Proteomes" id="UP000195913"/>
    </source>
</evidence>
<dbReference type="SUPFAM" id="SSF52540">
    <property type="entry name" value="P-loop containing nucleoside triphosphate hydrolases"/>
    <property type="match status" value="1"/>
</dbReference>
<proteinExistence type="predicted"/>
<dbReference type="Pfam" id="PF10593">
    <property type="entry name" value="Z1"/>
    <property type="match status" value="1"/>
</dbReference>
<feature type="domain" description="Putative endonuclease Z1" evidence="3">
    <location>
        <begin position="387"/>
        <end position="611"/>
    </location>
</feature>
<dbReference type="Proteomes" id="UP000195913">
    <property type="component" value="Unassembled WGS sequence"/>
</dbReference>
<evidence type="ECO:0000259" key="3">
    <source>
        <dbReference type="Pfam" id="PF10593"/>
    </source>
</evidence>
<accession>A0A1R4FWY7</accession>
<evidence type="ECO:0000313" key="4">
    <source>
        <dbReference type="EMBL" id="SJM60361.1"/>
    </source>
</evidence>
<keyword evidence="1" id="KW-0175">Coiled coil</keyword>
<evidence type="ECO:0000256" key="2">
    <source>
        <dbReference type="SAM" id="MobiDB-lite"/>
    </source>
</evidence>
<feature type="coiled-coil region" evidence="1">
    <location>
        <begin position="422"/>
        <end position="449"/>
    </location>
</feature>
<keyword evidence="4" id="KW-0378">Hydrolase</keyword>
<dbReference type="EMBL" id="FUHW01000024">
    <property type="protein sequence ID" value="SJM60361.1"/>
    <property type="molecule type" value="Genomic_DNA"/>
</dbReference>
<feature type="region of interest" description="Disordered" evidence="2">
    <location>
        <begin position="879"/>
        <end position="910"/>
    </location>
</feature>
<dbReference type="InterPro" id="IPR027417">
    <property type="entry name" value="P-loop_NTPase"/>
</dbReference>
<dbReference type="AlphaFoldDB" id="A0A1R4FWY7"/>
<name>A0A1R4FWY7_9MICC</name>
<keyword evidence="4" id="KW-0540">Nuclease</keyword>